<organism evidence="3 4">
    <name type="scientific">Polysphondylium violaceum</name>
    <dbReference type="NCBI Taxonomy" id="133409"/>
    <lineage>
        <taxon>Eukaryota</taxon>
        <taxon>Amoebozoa</taxon>
        <taxon>Evosea</taxon>
        <taxon>Eumycetozoa</taxon>
        <taxon>Dictyostelia</taxon>
        <taxon>Dictyosteliales</taxon>
        <taxon>Dictyosteliaceae</taxon>
        <taxon>Polysphondylium</taxon>
    </lineage>
</organism>
<feature type="transmembrane region" description="Helical" evidence="2">
    <location>
        <begin position="34"/>
        <end position="58"/>
    </location>
</feature>
<sequence length="151" mass="17256">MSYVGLGPRDMSESPFPSTYSNWKELIYFRSWQAAGFIPIVYYFSFIAGIIMFIAEIVTLTQAYHAGGFFLGLLYGALELVAIVLTSRIACEIALSIYDIRDNICRMSQNSGPAIISHQAPQQPHHQQQQQQQYQSNNEYPKYQEPYQTNL</sequence>
<evidence type="ECO:0008006" key="5">
    <source>
        <dbReference type="Google" id="ProtNLM"/>
    </source>
</evidence>
<feature type="region of interest" description="Disordered" evidence="1">
    <location>
        <begin position="116"/>
        <end position="136"/>
    </location>
</feature>
<protein>
    <recommendedName>
        <fullName evidence="5">Transmembrane protein</fullName>
    </recommendedName>
</protein>
<evidence type="ECO:0000313" key="4">
    <source>
        <dbReference type="Proteomes" id="UP000695562"/>
    </source>
</evidence>
<keyword evidence="2" id="KW-1133">Transmembrane helix</keyword>
<feature type="compositionally biased region" description="Low complexity" evidence="1">
    <location>
        <begin position="118"/>
        <end position="135"/>
    </location>
</feature>
<dbReference type="Proteomes" id="UP000695562">
    <property type="component" value="Unassembled WGS sequence"/>
</dbReference>
<name>A0A8J4V5M5_9MYCE</name>
<dbReference type="EMBL" id="AJWJ01000131">
    <property type="protein sequence ID" value="KAF2074762.1"/>
    <property type="molecule type" value="Genomic_DNA"/>
</dbReference>
<keyword evidence="2" id="KW-0812">Transmembrane</keyword>
<dbReference type="OrthoDB" id="18236at2759"/>
<keyword evidence="2" id="KW-0472">Membrane</keyword>
<reference evidence="3" key="1">
    <citation type="submission" date="2020-01" db="EMBL/GenBank/DDBJ databases">
        <title>Development of genomics and gene disruption for Polysphondylium violaceum indicates a role for the polyketide synthase stlB in stalk morphogenesis.</title>
        <authorList>
            <person name="Narita B."/>
            <person name="Kawabe Y."/>
            <person name="Kin K."/>
            <person name="Saito T."/>
            <person name="Gibbs R."/>
            <person name="Kuspa A."/>
            <person name="Muzny D."/>
            <person name="Queller D."/>
            <person name="Richards S."/>
            <person name="Strassman J."/>
            <person name="Sucgang R."/>
            <person name="Worley K."/>
            <person name="Schaap P."/>
        </authorList>
    </citation>
    <scope>NUCLEOTIDE SEQUENCE</scope>
    <source>
        <strain evidence="3">QSvi11</strain>
    </source>
</reference>
<gene>
    <name evidence="3" type="ORF">CYY_003950</name>
</gene>
<proteinExistence type="predicted"/>
<evidence type="ECO:0000313" key="3">
    <source>
        <dbReference type="EMBL" id="KAF2074762.1"/>
    </source>
</evidence>
<evidence type="ECO:0000256" key="2">
    <source>
        <dbReference type="SAM" id="Phobius"/>
    </source>
</evidence>
<keyword evidence="4" id="KW-1185">Reference proteome</keyword>
<evidence type="ECO:0000256" key="1">
    <source>
        <dbReference type="SAM" id="MobiDB-lite"/>
    </source>
</evidence>
<dbReference type="AlphaFoldDB" id="A0A8J4V5M5"/>
<feature type="transmembrane region" description="Helical" evidence="2">
    <location>
        <begin position="64"/>
        <end position="85"/>
    </location>
</feature>
<accession>A0A8J4V5M5</accession>
<comment type="caution">
    <text evidence="3">The sequence shown here is derived from an EMBL/GenBank/DDBJ whole genome shotgun (WGS) entry which is preliminary data.</text>
</comment>
<dbReference type="Pfam" id="PF14110">
    <property type="entry name" value="DUF4282"/>
    <property type="match status" value="1"/>
</dbReference>
<dbReference type="InterPro" id="IPR025557">
    <property type="entry name" value="DUF4282"/>
</dbReference>